<evidence type="ECO:0000313" key="1">
    <source>
        <dbReference type="Proteomes" id="UP000887580"/>
    </source>
</evidence>
<proteinExistence type="predicted"/>
<reference evidence="2" key="1">
    <citation type="submission" date="2022-11" db="UniProtKB">
        <authorList>
            <consortium name="WormBaseParasite"/>
        </authorList>
    </citation>
    <scope>IDENTIFICATION</scope>
</reference>
<organism evidence="1 2">
    <name type="scientific">Panagrolaimus sp. PS1159</name>
    <dbReference type="NCBI Taxonomy" id="55785"/>
    <lineage>
        <taxon>Eukaryota</taxon>
        <taxon>Metazoa</taxon>
        <taxon>Ecdysozoa</taxon>
        <taxon>Nematoda</taxon>
        <taxon>Chromadorea</taxon>
        <taxon>Rhabditida</taxon>
        <taxon>Tylenchina</taxon>
        <taxon>Panagrolaimomorpha</taxon>
        <taxon>Panagrolaimoidea</taxon>
        <taxon>Panagrolaimidae</taxon>
        <taxon>Panagrolaimus</taxon>
    </lineage>
</organism>
<protein>
    <submittedName>
        <fullName evidence="2">PNPLA domain-containing protein</fullName>
    </submittedName>
</protein>
<dbReference type="WBParaSite" id="PS1159_v2.g295.t1">
    <property type="protein sequence ID" value="PS1159_v2.g295.t1"/>
    <property type="gene ID" value="PS1159_v2.g295"/>
</dbReference>
<accession>A0AC35G9D7</accession>
<name>A0AC35G9D7_9BILA</name>
<sequence>MTDKIEIKKSLELFDKRNNNSSSRSSEKHYSFKQEMQRVVNSQLIKDILQGQEEKTTVVLALDGGGIRGIVLLQLLMNLERRIGESIYKHLDWIAGTSTGAIVALGIALNKSLEENLKAYLRLKNDIFAKSRPYNIPKYETYLKQVFGARTKMSELKDHKVIVTSCQSNLAPPKLKLYRNYQPHLEEARDLREYEYEDPESVYLWKAARASSAAPIYFEPFEGIFSDGGIMANNPTEVLLTEYYRYKQIEEYVGHESPPPLSCVISLGTGMVTPVTISSKGRANDIIKFFSRTTEQIKNMAMVFIKQITASDGLPVEKVRNWTFSNGVPYFRFSPPLSQKIDLDENRDTFVMQMMWDTEVYMVECADELEELARYLQCLHSSQEQSL</sequence>
<dbReference type="Proteomes" id="UP000887580">
    <property type="component" value="Unplaced"/>
</dbReference>
<evidence type="ECO:0000313" key="2">
    <source>
        <dbReference type="WBParaSite" id="PS1159_v2.g295.t1"/>
    </source>
</evidence>